<accession>X0VF28</accession>
<dbReference type="InterPro" id="IPR011330">
    <property type="entry name" value="Glyco_hydro/deAcase_b/a-brl"/>
</dbReference>
<evidence type="ECO:0000313" key="1">
    <source>
        <dbReference type="EMBL" id="GAF99145.1"/>
    </source>
</evidence>
<comment type="caution">
    <text evidence="1">The sequence shown here is derived from an EMBL/GenBank/DDBJ whole genome shotgun (WGS) entry which is preliminary data.</text>
</comment>
<evidence type="ECO:0008006" key="2">
    <source>
        <dbReference type="Google" id="ProtNLM"/>
    </source>
</evidence>
<organism evidence="1">
    <name type="scientific">marine sediment metagenome</name>
    <dbReference type="NCBI Taxonomy" id="412755"/>
    <lineage>
        <taxon>unclassified sequences</taxon>
        <taxon>metagenomes</taxon>
        <taxon>ecological metagenomes</taxon>
    </lineage>
</organism>
<dbReference type="AlphaFoldDB" id="X0VF28"/>
<sequence length="244" mass="27207">MASSPSRARPPSTPKAQQLGDTIFADLAAQGHEIALHFHGDAYVPDADNQPAVAWVQALQEEMDLIETLSGAEVRTWSGGNTYPYAYEAVEAMGLEVNINYKKRFTQQSDERFTILTPWRPACGASVEERTTHDLDEAVIYIPSGVFPAHCQKLEAFPRPYCYEAFDYVTVALRSSLHAVTKGKVNAFYGTLHPGDFFGPGSDEEKLQIWDQWLTTVVDPLVADGRIRWATMSEIADAFMAWEE</sequence>
<proteinExistence type="predicted"/>
<protein>
    <recommendedName>
        <fullName evidence="2">NodB homology domain-containing protein</fullName>
    </recommendedName>
</protein>
<feature type="non-terminal residue" evidence="1">
    <location>
        <position position="244"/>
    </location>
</feature>
<dbReference type="GO" id="GO:0005975">
    <property type="term" value="P:carbohydrate metabolic process"/>
    <property type="evidence" value="ECO:0007669"/>
    <property type="project" value="InterPro"/>
</dbReference>
<gene>
    <name evidence="1" type="ORF">S01H1_20274</name>
</gene>
<dbReference type="EMBL" id="BARS01011067">
    <property type="protein sequence ID" value="GAF99145.1"/>
    <property type="molecule type" value="Genomic_DNA"/>
</dbReference>
<name>X0VF28_9ZZZZ</name>
<reference evidence="1" key="1">
    <citation type="journal article" date="2014" name="Front. Microbiol.">
        <title>High frequency of phylogenetically diverse reductive dehalogenase-homologous genes in deep subseafloor sedimentary metagenomes.</title>
        <authorList>
            <person name="Kawai M."/>
            <person name="Futagami T."/>
            <person name="Toyoda A."/>
            <person name="Takaki Y."/>
            <person name="Nishi S."/>
            <person name="Hori S."/>
            <person name="Arai W."/>
            <person name="Tsubouchi T."/>
            <person name="Morono Y."/>
            <person name="Uchiyama I."/>
            <person name="Ito T."/>
            <person name="Fujiyama A."/>
            <person name="Inagaki F."/>
            <person name="Takami H."/>
        </authorList>
    </citation>
    <scope>NUCLEOTIDE SEQUENCE</scope>
    <source>
        <strain evidence="1">Expedition CK06-06</strain>
    </source>
</reference>
<dbReference type="SUPFAM" id="SSF88713">
    <property type="entry name" value="Glycoside hydrolase/deacetylase"/>
    <property type="match status" value="1"/>
</dbReference>
<dbReference type="Gene3D" id="3.20.20.370">
    <property type="entry name" value="Glycoside hydrolase/deacetylase"/>
    <property type="match status" value="1"/>
</dbReference>